<dbReference type="PANTHER" id="PTHR38009">
    <property type="entry name" value="CONSERVED HYPOTHETICAL PHAGE TAIL PROTEIN"/>
    <property type="match status" value="1"/>
</dbReference>
<reference evidence="1 2" key="1">
    <citation type="journal article" date="2008" name="J. Bacteriol.">
        <title>Insights into plant cell wall degradation from the genome sequence of the soil bacterium Cellvibrio japonicus.</title>
        <authorList>
            <person name="Deboy R.T."/>
            <person name="Mongodin E.F."/>
            <person name="Fouts D.E."/>
            <person name="Tailford L.E."/>
            <person name="Khouri H."/>
            <person name="Emerson J.B."/>
            <person name="Mohamoud Y."/>
            <person name="Watkins K."/>
            <person name="Henrissat B."/>
            <person name="Gilbert H.J."/>
            <person name="Nelson K.E."/>
        </authorList>
    </citation>
    <scope>NUCLEOTIDE SEQUENCE [LARGE SCALE GENOMIC DNA]</scope>
    <source>
        <strain evidence="1 2">Ueda107</strain>
    </source>
</reference>
<dbReference type="Pfam" id="PF06841">
    <property type="entry name" value="Phage_T4_gp19"/>
    <property type="match status" value="1"/>
</dbReference>
<sequence>MSFSLSGLAGGDYPPAAFYFSVIFGTTLGLTDTSFQEVSGIGVELGTEDVTEGGENRFVHKLPTGVKHNNLELKRGIAPMTSPLVVWCRSVMELDFIAPIMPQLVSVYLMNENAIPIRAWTFANAFPVKWEVESFSATKNEVAIEKIVLSYTYSNRII</sequence>
<keyword evidence="2" id="KW-1185">Reference proteome</keyword>
<dbReference type="NCBIfam" id="TIGR02241">
    <property type="entry name" value="conserved hypothetical phage tail region protein"/>
    <property type="match status" value="1"/>
</dbReference>
<dbReference type="Proteomes" id="UP000001036">
    <property type="component" value="Chromosome"/>
</dbReference>
<dbReference type="RefSeq" id="WP_012489246.1">
    <property type="nucleotide sequence ID" value="NC_010995.1"/>
</dbReference>
<evidence type="ECO:0000313" key="1">
    <source>
        <dbReference type="EMBL" id="ACE84449.1"/>
    </source>
</evidence>
<dbReference type="OrthoDB" id="9799891at2"/>
<protein>
    <submittedName>
        <fullName evidence="1">Conserved hypothetical phage tail region protein</fullName>
    </submittedName>
</protein>
<dbReference type="HOGENOM" id="CLU_101335_0_1_6"/>
<dbReference type="KEGG" id="cja:CJA_3672"/>
<dbReference type="AlphaFoldDB" id="B3PHT0"/>
<dbReference type="EMBL" id="CP000934">
    <property type="protein sequence ID" value="ACE84449.1"/>
    <property type="molecule type" value="Genomic_DNA"/>
</dbReference>
<evidence type="ECO:0000313" key="2">
    <source>
        <dbReference type="Proteomes" id="UP000001036"/>
    </source>
</evidence>
<dbReference type="PANTHER" id="PTHR38009:SF1">
    <property type="entry name" value="CONSERVED HYPOTHETICAL PHAGE TAIL PROTEIN"/>
    <property type="match status" value="1"/>
</dbReference>
<dbReference type="InterPro" id="IPR010667">
    <property type="entry name" value="Phage_T4_Gp19"/>
</dbReference>
<dbReference type="GO" id="GO:0005198">
    <property type="term" value="F:structural molecule activity"/>
    <property type="evidence" value="ECO:0007669"/>
    <property type="project" value="InterPro"/>
</dbReference>
<proteinExistence type="predicted"/>
<accession>B3PHT0</accession>
<dbReference type="InterPro" id="IPR011747">
    <property type="entry name" value="CHP02241"/>
</dbReference>
<name>B3PHT0_CELJU</name>
<organism evidence="1 2">
    <name type="scientific">Cellvibrio japonicus (strain Ueda107)</name>
    <name type="common">Pseudomonas fluorescens subsp. cellulosa</name>
    <dbReference type="NCBI Taxonomy" id="498211"/>
    <lineage>
        <taxon>Bacteria</taxon>
        <taxon>Pseudomonadati</taxon>
        <taxon>Pseudomonadota</taxon>
        <taxon>Gammaproteobacteria</taxon>
        <taxon>Cellvibrionales</taxon>
        <taxon>Cellvibrionaceae</taxon>
        <taxon>Cellvibrio</taxon>
    </lineage>
</organism>
<gene>
    <name evidence="1" type="ordered locus">CJA_3672</name>
</gene>
<dbReference type="STRING" id="498211.CJA_3672"/>
<dbReference type="eggNOG" id="ENOG5032T2H">
    <property type="taxonomic scope" value="Bacteria"/>
</dbReference>